<sequence length="88" mass="9518">MAHLRELLLVSSVHLTLIFALAVVGGAIAWVFLSTRLAFPVSTTHAITGAIVTTGVLAFGLNRILWVNLLTKIVLPLLSVQSWHCSWA</sequence>
<dbReference type="GO" id="GO:0006817">
    <property type="term" value="P:phosphate ion transport"/>
    <property type="evidence" value="ECO:0007669"/>
    <property type="project" value="InterPro"/>
</dbReference>
<dbReference type="GO" id="GO:0005315">
    <property type="term" value="F:phosphate transmembrane transporter activity"/>
    <property type="evidence" value="ECO:0007669"/>
    <property type="project" value="InterPro"/>
</dbReference>
<dbReference type="RefSeq" id="WP_129888282.1">
    <property type="nucleotide sequence ID" value="NZ_CP035758.1"/>
</dbReference>
<dbReference type="EMBL" id="CP035758">
    <property type="protein sequence ID" value="QBD77219.1"/>
    <property type="molecule type" value="Genomic_DNA"/>
</dbReference>
<dbReference type="AlphaFoldDB" id="A0A4P6JPB5"/>
<keyword evidence="8" id="KW-1185">Reference proteome</keyword>
<gene>
    <name evidence="7" type="ORF">EPA93_14925</name>
</gene>
<proteinExistence type="predicted"/>
<dbReference type="KEGG" id="kbs:EPA93_14925"/>
<feature type="transmembrane region" description="Helical" evidence="6">
    <location>
        <begin position="7"/>
        <end position="33"/>
    </location>
</feature>
<evidence type="ECO:0000256" key="5">
    <source>
        <dbReference type="ARBA" id="ARBA00023136"/>
    </source>
</evidence>
<dbReference type="OrthoDB" id="9779554at2"/>
<accession>A0A4P6JPB5</accession>
<evidence type="ECO:0000256" key="2">
    <source>
        <dbReference type="ARBA" id="ARBA00022448"/>
    </source>
</evidence>
<evidence type="ECO:0008006" key="9">
    <source>
        <dbReference type="Google" id="ProtNLM"/>
    </source>
</evidence>
<keyword evidence="5 6" id="KW-0472">Membrane</keyword>
<organism evidence="7 8">
    <name type="scientific">Ktedonosporobacter rubrisoli</name>
    <dbReference type="NCBI Taxonomy" id="2509675"/>
    <lineage>
        <taxon>Bacteria</taxon>
        <taxon>Bacillati</taxon>
        <taxon>Chloroflexota</taxon>
        <taxon>Ktedonobacteria</taxon>
        <taxon>Ktedonobacterales</taxon>
        <taxon>Ktedonosporobacteraceae</taxon>
        <taxon>Ktedonosporobacter</taxon>
    </lineage>
</organism>
<reference evidence="7 8" key="1">
    <citation type="submission" date="2019-01" db="EMBL/GenBank/DDBJ databases">
        <title>Ktedonosporobacter rubrisoli SCAWS-G2.</title>
        <authorList>
            <person name="Huang Y."/>
            <person name="Yan B."/>
        </authorList>
    </citation>
    <scope>NUCLEOTIDE SEQUENCE [LARGE SCALE GENOMIC DNA]</scope>
    <source>
        <strain evidence="7 8">SCAWS-G2</strain>
    </source>
</reference>
<feature type="transmembrane region" description="Helical" evidence="6">
    <location>
        <begin position="45"/>
        <end position="66"/>
    </location>
</feature>
<name>A0A4P6JPB5_KTERU</name>
<evidence type="ECO:0000313" key="7">
    <source>
        <dbReference type="EMBL" id="QBD77219.1"/>
    </source>
</evidence>
<dbReference type="GO" id="GO:0016020">
    <property type="term" value="C:membrane"/>
    <property type="evidence" value="ECO:0007669"/>
    <property type="project" value="UniProtKB-SubCell"/>
</dbReference>
<evidence type="ECO:0000256" key="1">
    <source>
        <dbReference type="ARBA" id="ARBA00004141"/>
    </source>
</evidence>
<dbReference type="InterPro" id="IPR001204">
    <property type="entry name" value="Phos_transporter"/>
</dbReference>
<keyword evidence="2" id="KW-0813">Transport</keyword>
<evidence type="ECO:0000256" key="6">
    <source>
        <dbReference type="SAM" id="Phobius"/>
    </source>
</evidence>
<evidence type="ECO:0000256" key="4">
    <source>
        <dbReference type="ARBA" id="ARBA00022989"/>
    </source>
</evidence>
<comment type="subcellular location">
    <subcellularLocation>
        <location evidence="1">Membrane</location>
        <topology evidence="1">Multi-pass membrane protein</topology>
    </subcellularLocation>
</comment>
<dbReference type="Proteomes" id="UP000290365">
    <property type="component" value="Chromosome"/>
</dbReference>
<keyword evidence="3 6" id="KW-0812">Transmembrane</keyword>
<keyword evidence="4 6" id="KW-1133">Transmembrane helix</keyword>
<evidence type="ECO:0000256" key="3">
    <source>
        <dbReference type="ARBA" id="ARBA00022692"/>
    </source>
</evidence>
<protein>
    <recommendedName>
        <fullName evidence="9">Inorganic phosphate transporter</fullName>
    </recommendedName>
</protein>
<evidence type="ECO:0000313" key="8">
    <source>
        <dbReference type="Proteomes" id="UP000290365"/>
    </source>
</evidence>
<dbReference type="Pfam" id="PF01384">
    <property type="entry name" value="PHO4"/>
    <property type="match status" value="1"/>
</dbReference>